<dbReference type="Gene3D" id="1.10.10.10">
    <property type="entry name" value="Winged helix-like DNA-binding domain superfamily/Winged helix DNA-binding domain"/>
    <property type="match status" value="1"/>
</dbReference>
<evidence type="ECO:0000256" key="4">
    <source>
        <dbReference type="ARBA" id="ARBA00023163"/>
    </source>
</evidence>
<dbReference type="InterPro" id="IPR051677">
    <property type="entry name" value="AfsR-DnrI-RedD_regulator"/>
</dbReference>
<keyword evidence="4" id="KW-0804">Transcription</keyword>
<organism evidence="7 8">
    <name type="scientific">Phytomonospora endophytica</name>
    <dbReference type="NCBI Taxonomy" id="714109"/>
    <lineage>
        <taxon>Bacteria</taxon>
        <taxon>Bacillati</taxon>
        <taxon>Actinomycetota</taxon>
        <taxon>Actinomycetes</taxon>
        <taxon>Micromonosporales</taxon>
        <taxon>Micromonosporaceae</taxon>
        <taxon>Phytomonospora</taxon>
    </lineage>
</organism>
<keyword evidence="3 5" id="KW-0238">DNA-binding</keyword>
<dbReference type="PROSITE" id="PS51755">
    <property type="entry name" value="OMPR_PHOB"/>
    <property type="match status" value="1"/>
</dbReference>
<dbReference type="InterPro" id="IPR011990">
    <property type="entry name" value="TPR-like_helical_dom_sf"/>
</dbReference>
<dbReference type="AlphaFoldDB" id="A0A841FIT2"/>
<dbReference type="SMART" id="SM00028">
    <property type="entry name" value="TPR"/>
    <property type="match status" value="3"/>
</dbReference>
<dbReference type="GO" id="GO:0000160">
    <property type="term" value="P:phosphorelay signal transduction system"/>
    <property type="evidence" value="ECO:0007669"/>
    <property type="project" value="InterPro"/>
</dbReference>
<dbReference type="Gene3D" id="3.40.50.300">
    <property type="entry name" value="P-loop containing nucleotide triphosphate hydrolases"/>
    <property type="match status" value="1"/>
</dbReference>
<accession>A0A841FIT2</accession>
<dbReference type="Pfam" id="PF03704">
    <property type="entry name" value="BTAD"/>
    <property type="match status" value="1"/>
</dbReference>
<protein>
    <submittedName>
        <fullName evidence="7">DNA-binding SARP family transcriptional activator/tetratricopeptide (TPR) repeat protein</fullName>
    </submittedName>
</protein>
<dbReference type="Pfam" id="PF00931">
    <property type="entry name" value="NB-ARC"/>
    <property type="match status" value="1"/>
</dbReference>
<dbReference type="PRINTS" id="PR00364">
    <property type="entry name" value="DISEASERSIST"/>
</dbReference>
<sequence>MEFRILGSVEALADERIPLRGRRTRTALAAFLLDADRVVPISQLVDALWDDSPPPTSTRQVQHCISLLRQAFQGRRDQPKIVTEGTGYRLSLEGSTLDSREFVRLAAQARGLTEGDPAGAVELMRRALELWRGPALADVSSSRLAHRATYFDEQRLVVWEECLALELNLGRHETVVSEVIALSAAHPMRERPAELAMTALGRCGRRAEALAFYQGFRSHLVDEMGIDPGARLQALHQALLRGDDRLGRAEPARPPAVIGTVPATAPGQPQAPAELPAGIATFTGRAEPLAALDRLLNSPHGPVVNINGIAGSGKTTLAVHWAHQIAGRFPDGLLYVNLRGHDPGPALDPTAALAQILRSLGVPPSALPGHPDELAGRFRTVTASKRLLILLDDAADDAQVLPLLPNSPGCAVIITSRGELPGLTARTDSTPITLGPFDGDESVSLLKLLVPDERGADEDRLRRLSELCGGLPVALRLTGERLRRRPKLSLDLAIDELTGPDRLDHMRLPGDPGVRATFDASYRAQPVWLRGLWRSLAISPLDTFTVNSAAALADVEAAEARSGLEQLAASHLLESLESGRYRFHELLRIYAAERHAEEDGAEVEQLTVDRLLDWLTAKVDGAHRKLRPEHPVIDPDLTRFERFADARTALEWIDAEAVNITRCSRHAAELRPRRCWQLAAGMHGWLAVRGNRRDWIALYRVALDAARRAGDLRGQRLIQHGLAVAYSSLDQFAKARTCFRIAISIASATGQTQDALWSYAILTGLELEHGRYDDAAETVADALRNLPPNGRLPQLEATLLRHQGNLFLHTGRLDAAVAPLHEARTLLTGIGADLCRSYVEIALGQVHEARQELDLARRHYLQALRLVHTRNDNRLIATARLRMGAFLAAHGPTEEAREHLLIAAEKSRLLDDTQTAEAQRLLESLGAG</sequence>
<name>A0A841FIT2_9ACTN</name>
<dbReference type="InterPro" id="IPR027417">
    <property type="entry name" value="P-loop_NTPase"/>
</dbReference>
<dbReference type="InterPro" id="IPR005158">
    <property type="entry name" value="BTAD"/>
</dbReference>
<dbReference type="RefSeq" id="WP_184788622.1">
    <property type="nucleotide sequence ID" value="NZ_BONT01000075.1"/>
</dbReference>
<keyword evidence="2" id="KW-0805">Transcription regulation</keyword>
<dbReference type="InterPro" id="IPR019734">
    <property type="entry name" value="TPR_rpt"/>
</dbReference>
<dbReference type="Pfam" id="PF00486">
    <property type="entry name" value="Trans_reg_C"/>
    <property type="match status" value="1"/>
</dbReference>
<dbReference type="InterPro" id="IPR016032">
    <property type="entry name" value="Sig_transdc_resp-reg_C-effctor"/>
</dbReference>
<comment type="similarity">
    <text evidence="1">Belongs to the AfsR/DnrI/RedD regulatory family.</text>
</comment>
<dbReference type="InterPro" id="IPR001867">
    <property type="entry name" value="OmpR/PhoB-type_DNA-bd"/>
</dbReference>
<dbReference type="EMBL" id="JACHGT010000007">
    <property type="protein sequence ID" value="MBB6035784.1"/>
    <property type="molecule type" value="Genomic_DNA"/>
</dbReference>
<dbReference type="SMART" id="SM01043">
    <property type="entry name" value="BTAD"/>
    <property type="match status" value="1"/>
</dbReference>
<dbReference type="GO" id="GO:0006355">
    <property type="term" value="P:regulation of DNA-templated transcription"/>
    <property type="evidence" value="ECO:0007669"/>
    <property type="project" value="InterPro"/>
</dbReference>
<proteinExistence type="inferred from homology"/>
<evidence type="ECO:0000256" key="3">
    <source>
        <dbReference type="ARBA" id="ARBA00023125"/>
    </source>
</evidence>
<dbReference type="InterPro" id="IPR002182">
    <property type="entry name" value="NB-ARC"/>
</dbReference>
<dbReference type="GO" id="GO:0043531">
    <property type="term" value="F:ADP binding"/>
    <property type="evidence" value="ECO:0007669"/>
    <property type="project" value="InterPro"/>
</dbReference>
<dbReference type="PANTHER" id="PTHR35807:SF1">
    <property type="entry name" value="TRANSCRIPTIONAL REGULATOR REDD"/>
    <property type="match status" value="1"/>
</dbReference>
<dbReference type="Proteomes" id="UP000548476">
    <property type="component" value="Unassembled WGS sequence"/>
</dbReference>
<evidence type="ECO:0000259" key="6">
    <source>
        <dbReference type="PROSITE" id="PS51755"/>
    </source>
</evidence>
<dbReference type="SMART" id="SM00862">
    <property type="entry name" value="Trans_reg_C"/>
    <property type="match status" value="1"/>
</dbReference>
<feature type="DNA-binding region" description="OmpR/PhoB-type" evidence="5">
    <location>
        <begin position="1"/>
        <end position="92"/>
    </location>
</feature>
<dbReference type="Gene3D" id="1.25.40.10">
    <property type="entry name" value="Tetratricopeptide repeat domain"/>
    <property type="match status" value="3"/>
</dbReference>
<dbReference type="SUPFAM" id="SSF48452">
    <property type="entry name" value="TPR-like"/>
    <property type="match status" value="3"/>
</dbReference>
<evidence type="ECO:0000256" key="5">
    <source>
        <dbReference type="PROSITE-ProRule" id="PRU01091"/>
    </source>
</evidence>
<dbReference type="SUPFAM" id="SSF52540">
    <property type="entry name" value="P-loop containing nucleoside triphosphate hydrolases"/>
    <property type="match status" value="1"/>
</dbReference>
<evidence type="ECO:0000256" key="2">
    <source>
        <dbReference type="ARBA" id="ARBA00023015"/>
    </source>
</evidence>
<dbReference type="InterPro" id="IPR036388">
    <property type="entry name" value="WH-like_DNA-bd_sf"/>
</dbReference>
<gene>
    <name evidence="7" type="ORF">HNR73_003648</name>
</gene>
<dbReference type="GO" id="GO:0003677">
    <property type="term" value="F:DNA binding"/>
    <property type="evidence" value="ECO:0007669"/>
    <property type="project" value="UniProtKB-UniRule"/>
</dbReference>
<keyword evidence="8" id="KW-1185">Reference proteome</keyword>
<comment type="caution">
    <text evidence="7">The sequence shown here is derived from an EMBL/GenBank/DDBJ whole genome shotgun (WGS) entry which is preliminary data.</text>
</comment>
<dbReference type="CDD" id="cd15831">
    <property type="entry name" value="BTAD"/>
    <property type="match status" value="1"/>
</dbReference>
<reference evidence="7 8" key="1">
    <citation type="submission" date="2020-08" db="EMBL/GenBank/DDBJ databases">
        <title>Genomic Encyclopedia of Type Strains, Phase IV (KMG-IV): sequencing the most valuable type-strain genomes for metagenomic binning, comparative biology and taxonomic classification.</title>
        <authorList>
            <person name="Goeker M."/>
        </authorList>
    </citation>
    <scope>NUCLEOTIDE SEQUENCE [LARGE SCALE GENOMIC DNA]</scope>
    <source>
        <strain evidence="7 8">YIM 65646</strain>
    </source>
</reference>
<evidence type="ECO:0000313" key="7">
    <source>
        <dbReference type="EMBL" id="MBB6035784.1"/>
    </source>
</evidence>
<evidence type="ECO:0000313" key="8">
    <source>
        <dbReference type="Proteomes" id="UP000548476"/>
    </source>
</evidence>
<feature type="domain" description="OmpR/PhoB-type" evidence="6">
    <location>
        <begin position="1"/>
        <end position="92"/>
    </location>
</feature>
<evidence type="ECO:0000256" key="1">
    <source>
        <dbReference type="ARBA" id="ARBA00005820"/>
    </source>
</evidence>
<dbReference type="SUPFAM" id="SSF46894">
    <property type="entry name" value="C-terminal effector domain of the bipartite response regulators"/>
    <property type="match status" value="1"/>
</dbReference>
<dbReference type="PANTHER" id="PTHR35807">
    <property type="entry name" value="TRANSCRIPTIONAL REGULATOR REDD-RELATED"/>
    <property type="match status" value="1"/>
</dbReference>